<evidence type="ECO:0000256" key="1">
    <source>
        <dbReference type="SAM" id="MobiDB-lite"/>
    </source>
</evidence>
<name>W6ZIP5_COCMI</name>
<proteinExistence type="predicted"/>
<organism evidence="2 3">
    <name type="scientific">Bipolaris oryzae ATCC 44560</name>
    <dbReference type="NCBI Taxonomy" id="930090"/>
    <lineage>
        <taxon>Eukaryota</taxon>
        <taxon>Fungi</taxon>
        <taxon>Dikarya</taxon>
        <taxon>Ascomycota</taxon>
        <taxon>Pezizomycotina</taxon>
        <taxon>Dothideomycetes</taxon>
        <taxon>Pleosporomycetidae</taxon>
        <taxon>Pleosporales</taxon>
        <taxon>Pleosporineae</taxon>
        <taxon>Pleosporaceae</taxon>
        <taxon>Bipolaris</taxon>
    </lineage>
</organism>
<evidence type="ECO:0000313" key="3">
    <source>
        <dbReference type="Proteomes" id="UP000054032"/>
    </source>
</evidence>
<evidence type="ECO:0000313" key="2">
    <source>
        <dbReference type="EMBL" id="EUC49843.1"/>
    </source>
</evidence>
<dbReference type="KEGG" id="bor:COCMIDRAFT_22613"/>
<feature type="region of interest" description="Disordered" evidence="1">
    <location>
        <begin position="69"/>
        <end position="95"/>
    </location>
</feature>
<dbReference type="EMBL" id="KI963928">
    <property type="protein sequence ID" value="EUC49843.1"/>
    <property type="molecule type" value="Genomic_DNA"/>
</dbReference>
<protein>
    <submittedName>
        <fullName evidence="2">Uncharacterized protein</fullName>
    </submittedName>
</protein>
<keyword evidence="3" id="KW-1185">Reference proteome</keyword>
<dbReference type="AlphaFoldDB" id="W6ZIP5"/>
<dbReference type="GeneID" id="19120287"/>
<accession>W6ZIP5</accession>
<gene>
    <name evidence="2" type="ORF">COCMIDRAFT_22613</name>
</gene>
<reference evidence="2 3" key="1">
    <citation type="journal article" date="2013" name="PLoS Genet.">
        <title>Comparative genome structure, secondary metabolite, and effector coding capacity across Cochliobolus pathogens.</title>
        <authorList>
            <person name="Condon B.J."/>
            <person name="Leng Y."/>
            <person name="Wu D."/>
            <person name="Bushley K.E."/>
            <person name="Ohm R.A."/>
            <person name="Otillar R."/>
            <person name="Martin J."/>
            <person name="Schackwitz W."/>
            <person name="Grimwood J."/>
            <person name="MohdZainudin N."/>
            <person name="Xue C."/>
            <person name="Wang R."/>
            <person name="Manning V.A."/>
            <person name="Dhillon B."/>
            <person name="Tu Z.J."/>
            <person name="Steffenson B.J."/>
            <person name="Salamov A."/>
            <person name="Sun H."/>
            <person name="Lowry S."/>
            <person name="LaButti K."/>
            <person name="Han J."/>
            <person name="Copeland A."/>
            <person name="Lindquist E."/>
            <person name="Barry K."/>
            <person name="Schmutz J."/>
            <person name="Baker S.E."/>
            <person name="Ciuffetti L.M."/>
            <person name="Grigoriev I.V."/>
            <person name="Zhong S."/>
            <person name="Turgeon B.G."/>
        </authorList>
    </citation>
    <scope>NUCLEOTIDE SEQUENCE [LARGE SCALE GENOMIC DNA]</scope>
    <source>
        <strain evidence="2 3">ATCC 44560</strain>
    </source>
</reference>
<dbReference type="RefSeq" id="XP_007683634.1">
    <property type="nucleotide sequence ID" value="XM_007685444.1"/>
</dbReference>
<feature type="compositionally biased region" description="Basic residues" evidence="1">
    <location>
        <begin position="71"/>
        <end position="81"/>
    </location>
</feature>
<sequence>MQPLVLCSTQGRLVTQNGRSANPPPERPDVVLHAKTCPRQASLLHLYPSPHSLIASSYISPSPRLFLPSAKAKKKSKKKKREFPQRPLQNRSRNATCVSLPDATTRYAAAELRDYLLYATGVVGSNRERAGFCGSAFVAG</sequence>
<dbReference type="Proteomes" id="UP000054032">
    <property type="component" value="Unassembled WGS sequence"/>
</dbReference>
<dbReference type="HOGENOM" id="CLU_1834804_0_0_1"/>